<dbReference type="SUPFAM" id="SSF57667">
    <property type="entry name" value="beta-beta-alpha zinc fingers"/>
    <property type="match status" value="1"/>
</dbReference>
<dbReference type="AlphaFoldDB" id="A0AAE0BZ08"/>
<dbReference type="InterPro" id="IPR036236">
    <property type="entry name" value="Znf_C2H2_sf"/>
</dbReference>
<gene>
    <name evidence="1" type="ORF">CYMTET_45046</name>
</gene>
<organism evidence="1 2">
    <name type="scientific">Cymbomonas tetramitiformis</name>
    <dbReference type="NCBI Taxonomy" id="36881"/>
    <lineage>
        <taxon>Eukaryota</taxon>
        <taxon>Viridiplantae</taxon>
        <taxon>Chlorophyta</taxon>
        <taxon>Pyramimonadophyceae</taxon>
        <taxon>Pyramimonadales</taxon>
        <taxon>Pyramimonadaceae</taxon>
        <taxon>Cymbomonas</taxon>
    </lineage>
</organism>
<name>A0AAE0BZ08_9CHLO</name>
<sequence length="86" mass="9201">MDPDNSEKVAELQCKICGPEDLVAFSGNTSNLRSHLAHVHKDVFCKMLEDEKCPNAPASSSDTPEAGTLDAILPPASECKTTRCIA</sequence>
<keyword evidence="2" id="KW-1185">Reference proteome</keyword>
<evidence type="ECO:0000313" key="2">
    <source>
        <dbReference type="Proteomes" id="UP001190700"/>
    </source>
</evidence>
<evidence type="ECO:0000313" key="1">
    <source>
        <dbReference type="EMBL" id="KAK3245383.1"/>
    </source>
</evidence>
<accession>A0AAE0BZ08</accession>
<comment type="caution">
    <text evidence="1">The sequence shown here is derived from an EMBL/GenBank/DDBJ whole genome shotgun (WGS) entry which is preliminary data.</text>
</comment>
<proteinExistence type="predicted"/>
<protein>
    <recommendedName>
        <fullName evidence="3">BED-type domain-containing protein</fullName>
    </recommendedName>
</protein>
<dbReference type="EMBL" id="LGRX02030692">
    <property type="protein sequence ID" value="KAK3245383.1"/>
    <property type="molecule type" value="Genomic_DNA"/>
</dbReference>
<dbReference type="Proteomes" id="UP001190700">
    <property type="component" value="Unassembled WGS sequence"/>
</dbReference>
<evidence type="ECO:0008006" key="3">
    <source>
        <dbReference type="Google" id="ProtNLM"/>
    </source>
</evidence>
<reference evidence="1 2" key="1">
    <citation type="journal article" date="2015" name="Genome Biol. Evol.">
        <title>Comparative Genomics of a Bacterivorous Green Alga Reveals Evolutionary Causalities and Consequences of Phago-Mixotrophic Mode of Nutrition.</title>
        <authorList>
            <person name="Burns J.A."/>
            <person name="Paasch A."/>
            <person name="Narechania A."/>
            <person name="Kim E."/>
        </authorList>
    </citation>
    <scope>NUCLEOTIDE SEQUENCE [LARGE SCALE GENOMIC DNA]</scope>
    <source>
        <strain evidence="1 2">PLY_AMNH</strain>
    </source>
</reference>